<dbReference type="AlphaFoldDB" id="R7RXD7"/>
<evidence type="ECO:0000313" key="2">
    <source>
        <dbReference type="EMBL" id="EIM80046.1"/>
    </source>
</evidence>
<evidence type="ECO:0000256" key="1">
    <source>
        <dbReference type="SAM" id="MobiDB-lite"/>
    </source>
</evidence>
<proteinExistence type="predicted"/>
<keyword evidence="3" id="KW-1185">Reference proteome</keyword>
<dbReference type="Proteomes" id="UP000053927">
    <property type="component" value="Unassembled WGS sequence"/>
</dbReference>
<name>R7RXD7_STEHR</name>
<dbReference type="EMBL" id="JH687400">
    <property type="protein sequence ID" value="EIM80046.1"/>
    <property type="molecule type" value="Genomic_DNA"/>
</dbReference>
<evidence type="ECO:0000313" key="3">
    <source>
        <dbReference type="Proteomes" id="UP000053927"/>
    </source>
</evidence>
<dbReference type="RefSeq" id="XP_007311023.1">
    <property type="nucleotide sequence ID" value="XM_007310961.1"/>
</dbReference>
<feature type="region of interest" description="Disordered" evidence="1">
    <location>
        <begin position="9"/>
        <end position="32"/>
    </location>
</feature>
<protein>
    <submittedName>
        <fullName evidence="2">Uncharacterized protein</fullName>
    </submittedName>
</protein>
<accession>R7RXD7</accession>
<sequence length="166" mass="18172">MPQRFWASSIITASGPTEQRQTSSVKSPSPVRQRICANGNSPTSCIALTVANTISFLVQRFRPRLDIRYAFHPSSTAISAPDPPIPKAPAHNVTHDTGRRCSEEVINSDTTGTADRNSVVPETGIDIDAEPIDLTMDTDSDDEEPEEDTCIVDRPLQKQDLRNKAV</sequence>
<feature type="region of interest" description="Disordered" evidence="1">
    <location>
        <begin position="129"/>
        <end position="166"/>
    </location>
</feature>
<dbReference type="GeneID" id="18802285"/>
<reference evidence="3" key="1">
    <citation type="journal article" date="2012" name="Science">
        <title>The Paleozoic origin of enzymatic lignin decomposition reconstructed from 31 fungal genomes.</title>
        <authorList>
            <person name="Floudas D."/>
            <person name="Binder M."/>
            <person name="Riley R."/>
            <person name="Barry K."/>
            <person name="Blanchette R.A."/>
            <person name="Henrissat B."/>
            <person name="Martinez A.T."/>
            <person name="Otillar R."/>
            <person name="Spatafora J.W."/>
            <person name="Yadav J.S."/>
            <person name="Aerts A."/>
            <person name="Benoit I."/>
            <person name="Boyd A."/>
            <person name="Carlson A."/>
            <person name="Copeland A."/>
            <person name="Coutinho P.M."/>
            <person name="de Vries R.P."/>
            <person name="Ferreira P."/>
            <person name="Findley K."/>
            <person name="Foster B."/>
            <person name="Gaskell J."/>
            <person name="Glotzer D."/>
            <person name="Gorecki P."/>
            <person name="Heitman J."/>
            <person name="Hesse C."/>
            <person name="Hori C."/>
            <person name="Igarashi K."/>
            <person name="Jurgens J.A."/>
            <person name="Kallen N."/>
            <person name="Kersten P."/>
            <person name="Kohler A."/>
            <person name="Kuees U."/>
            <person name="Kumar T.K.A."/>
            <person name="Kuo A."/>
            <person name="LaButti K."/>
            <person name="Larrondo L.F."/>
            <person name="Lindquist E."/>
            <person name="Ling A."/>
            <person name="Lombard V."/>
            <person name="Lucas S."/>
            <person name="Lundell T."/>
            <person name="Martin R."/>
            <person name="McLaughlin D.J."/>
            <person name="Morgenstern I."/>
            <person name="Morin E."/>
            <person name="Murat C."/>
            <person name="Nagy L.G."/>
            <person name="Nolan M."/>
            <person name="Ohm R.A."/>
            <person name="Patyshakuliyeva A."/>
            <person name="Rokas A."/>
            <person name="Ruiz-Duenas F.J."/>
            <person name="Sabat G."/>
            <person name="Salamov A."/>
            <person name="Samejima M."/>
            <person name="Schmutz J."/>
            <person name="Slot J.C."/>
            <person name="St John F."/>
            <person name="Stenlid J."/>
            <person name="Sun H."/>
            <person name="Sun S."/>
            <person name="Syed K."/>
            <person name="Tsang A."/>
            <person name="Wiebenga A."/>
            <person name="Young D."/>
            <person name="Pisabarro A."/>
            <person name="Eastwood D.C."/>
            <person name="Martin F."/>
            <person name="Cullen D."/>
            <person name="Grigoriev I.V."/>
            <person name="Hibbett D.S."/>
        </authorList>
    </citation>
    <scope>NUCLEOTIDE SEQUENCE [LARGE SCALE GENOMIC DNA]</scope>
    <source>
        <strain evidence="3">FP-91666</strain>
    </source>
</reference>
<feature type="compositionally biased region" description="Acidic residues" evidence="1">
    <location>
        <begin position="129"/>
        <end position="150"/>
    </location>
</feature>
<feature type="compositionally biased region" description="Polar residues" evidence="1">
    <location>
        <begin position="9"/>
        <end position="27"/>
    </location>
</feature>
<gene>
    <name evidence="2" type="ORF">STEHIDRAFT_163293</name>
</gene>
<dbReference type="KEGG" id="shs:STEHIDRAFT_163293"/>
<organism evidence="2 3">
    <name type="scientific">Stereum hirsutum (strain FP-91666)</name>
    <name type="common">White-rot fungus</name>
    <dbReference type="NCBI Taxonomy" id="721885"/>
    <lineage>
        <taxon>Eukaryota</taxon>
        <taxon>Fungi</taxon>
        <taxon>Dikarya</taxon>
        <taxon>Basidiomycota</taxon>
        <taxon>Agaricomycotina</taxon>
        <taxon>Agaricomycetes</taxon>
        <taxon>Russulales</taxon>
        <taxon>Stereaceae</taxon>
        <taxon>Stereum</taxon>
    </lineage>
</organism>
<feature type="compositionally biased region" description="Basic and acidic residues" evidence="1">
    <location>
        <begin position="155"/>
        <end position="166"/>
    </location>
</feature>
<feature type="region of interest" description="Disordered" evidence="1">
    <location>
        <begin position="76"/>
        <end position="98"/>
    </location>
</feature>